<keyword evidence="1 4" id="KW-0378">Hydrolase</keyword>
<evidence type="ECO:0000256" key="1">
    <source>
        <dbReference type="ARBA" id="ARBA00022801"/>
    </source>
</evidence>
<dbReference type="InterPro" id="IPR016035">
    <property type="entry name" value="Acyl_Trfase/lysoPLipase"/>
</dbReference>
<evidence type="ECO:0000256" key="5">
    <source>
        <dbReference type="SAM" id="MobiDB-lite"/>
    </source>
</evidence>
<protein>
    <recommendedName>
        <fullName evidence="6">PNPLA domain-containing protein</fullName>
    </recommendedName>
</protein>
<accession>A0A7J6NUH4</accession>
<feature type="region of interest" description="Disordered" evidence="5">
    <location>
        <begin position="1451"/>
        <end position="1475"/>
    </location>
</feature>
<feature type="short sequence motif" description="GXSXG" evidence="4">
    <location>
        <begin position="405"/>
        <end position="409"/>
    </location>
</feature>
<feature type="active site" description="Nucleophile" evidence="4">
    <location>
        <position position="407"/>
    </location>
</feature>
<dbReference type="EMBL" id="JABANP010000185">
    <property type="protein sequence ID" value="KAF4687468.1"/>
    <property type="molecule type" value="Genomic_DNA"/>
</dbReference>
<dbReference type="GO" id="GO:0016020">
    <property type="term" value="C:membrane"/>
    <property type="evidence" value="ECO:0007669"/>
    <property type="project" value="TreeGrafter"/>
</dbReference>
<evidence type="ECO:0000313" key="8">
    <source>
        <dbReference type="Proteomes" id="UP000541610"/>
    </source>
</evidence>
<dbReference type="GO" id="GO:0006631">
    <property type="term" value="P:fatty acid metabolic process"/>
    <property type="evidence" value="ECO:0007669"/>
    <property type="project" value="TreeGrafter"/>
</dbReference>
<feature type="region of interest" description="Disordered" evidence="5">
    <location>
        <begin position="1626"/>
        <end position="1674"/>
    </location>
</feature>
<dbReference type="InterPro" id="IPR046616">
    <property type="entry name" value="DUF6729"/>
</dbReference>
<dbReference type="GO" id="GO:0016042">
    <property type="term" value="P:lipid catabolic process"/>
    <property type="evidence" value="ECO:0007669"/>
    <property type="project" value="UniProtKB-UniRule"/>
</dbReference>
<dbReference type="OrthoDB" id="630895at2759"/>
<evidence type="ECO:0000256" key="3">
    <source>
        <dbReference type="ARBA" id="ARBA00023098"/>
    </source>
</evidence>
<dbReference type="Pfam" id="PF20499">
    <property type="entry name" value="DUF6729"/>
    <property type="match status" value="1"/>
</dbReference>
<feature type="region of interest" description="Disordered" evidence="5">
    <location>
        <begin position="713"/>
        <end position="788"/>
    </location>
</feature>
<feature type="domain" description="PNPLA" evidence="6">
    <location>
        <begin position="368"/>
        <end position="569"/>
    </location>
</feature>
<dbReference type="PANTHER" id="PTHR24185">
    <property type="entry name" value="CALCIUM-INDEPENDENT PHOSPHOLIPASE A2-GAMMA"/>
    <property type="match status" value="1"/>
</dbReference>
<gene>
    <name evidence="7" type="ORF">FOZ60_003942</name>
</gene>
<dbReference type="GO" id="GO:0004620">
    <property type="term" value="F:phospholipase activity"/>
    <property type="evidence" value="ECO:0007669"/>
    <property type="project" value="TreeGrafter"/>
</dbReference>
<proteinExistence type="predicted"/>
<feature type="short sequence motif" description="DGA/G" evidence="4">
    <location>
        <begin position="556"/>
        <end position="558"/>
    </location>
</feature>
<reference evidence="7 8" key="1">
    <citation type="submission" date="2020-04" db="EMBL/GenBank/DDBJ databases">
        <title>Perkinsus olseni comparative genomics.</title>
        <authorList>
            <person name="Bogema D.R."/>
        </authorList>
    </citation>
    <scope>NUCLEOTIDE SEQUENCE [LARGE SCALE GENOMIC DNA]</scope>
    <source>
        <strain evidence="7">00978-12</strain>
    </source>
</reference>
<dbReference type="Pfam" id="PF01734">
    <property type="entry name" value="Patatin"/>
    <property type="match status" value="1"/>
</dbReference>
<feature type="active site" description="Proton acceptor" evidence="4">
    <location>
        <position position="556"/>
    </location>
</feature>
<sequence>MFPLLHALRWNLVAARLPRTKVDSEVSALSVILASRTPRQSYRILKALSAGPIVIYALSRSLVEEGLIVLRQSLLAEVKVDPSIKQITAMLVGLLRECSWPEPSPIIGVIADYYSLRLGDPWLTIAELRALLPPSSFISVLVTQCLCLIIRGRERIAKSDLNILLQMALDGHDRARAILYASLSRPSMAVLPSYDRLVRILTPVGVRRPQLCVEDLLASPDGEGCFLDSVDAVRLFNTVSSNDWALAAALAGRVPFEVVRSTLAEAVASGTLEGLYYFNAVAEGHPNAVDSTFLPSSAHGPVERLLLRRLQLLLAPSGMDGDDTATEAPSTTNGFLSSFGSWFRRAIGGSRARTDQPLQRCQRGVRILALDGGGTRSLLTITILKALAKYLPDQHIGRYFDLVVGTSAGGLVALGIGCMNLPLKMSSSVARDISIAAFSKGGTLGSVEKLLRILIKGEKHDSRAMTNYLRDVYGRLSMVDTCALCGSNTKVAVVTALTNVAPPEPFLFRNYSYGPEGSGRYQGDRSVPIYQCARATTAAPVYFAPVVLEDGTVIQDGAMVANNPAHLALHEAARVFPNRRVDCLVSIGTGRVPIEDLGATYTAKAGLYSITRDLLAMVYSATSTEVTAHILGDILDSDVYYRLQPDLPRAVELDEADDESMDELIRIAEDWWEALATFERTGSWPKLGRSGKLPLPIAKAKAAIEAKLAKANKERSRNFFKPSAPKDPAEPAGNTQGDPSDQHKAAQKPATQTVDSGPVLSPTPSQEAGKQPKPLISTSSQTECSSWKRDRAIPGLAEDGSIEPPKTLAQVSGGDVHVSQWMVAPDWRSVISKETFPRVGSVFGHDVFIWAPKGGRCPSCQTCDTIRPGRLSKPKLILRLPWPYLAITVRFECCRCRKSWNAWDPSYLETCTLETQAELPFIATRSRGLDLSLVELLRTYLLSSGAISQGIEYVNSQLSREHQRRAKEYIRKWDASLKNPFIHKQAGRRAPVPLSLWPLSYSSAVRVMLLDFLQQKPYLLRELATVVSSSSIAIDYQRKISKRVTESRALGQAMTCVGEHSMTLTTVIVPTTRCEYLKDALLEVYERHVRAGGERPPVLYTDVGCCAASGDGSGTLQKYVPQGVQIRLDAMHCIMRMVRATDQSHLLKNKFAKDISKAFFICNLEDEKALRSARVALDLPRKIPKSERLKFIRRSVPDGKQLDARVERVVRTYHSVDESMKREWEEECATKSSSTPNEQVGDVRPPIGSHYRPLLGEDFWPTYQSQRVHFLGGCLSDPVESNVKVGTIRFRNSSIELDHFHSTRGTSRVETIHSLYDRAYKNLTRLSCALYDMKLAWVIHAANRRARIRLGMRLPDVHQTPREIELMGDAARELYPDFRLVPRDAPLPTLGFEYCASLNEVPPEEAVLSRESPWISDRVEMLHEIVNDERDTTADSESEGFKSILEGELGDADAAGKEGGESDCDDSTDSEEEIDHVASLDPLPVATQRRKFLRWRTKAQSASYFRVDHEVGGAMERAFTTLHVDNPTATAPELLKLYTRDYLMKERANHEIDGRRPISYHPTSILYVEQWLSGFRKRSSFAGSAGSLDLRSMEAFGSLERSLAAQPSGEPPIDATVVVHEHEELDGGPAAISAETLQEELGSRPRKRKRSSPPENVAQSSSRRGKQAGELRPQTRDFKGRKCRFCGKILWKGFNDHTYDGSTHGLCPLRDAVAEDKMKEDRNQLHQRTEAAIQQVLVSDTLKGGDKPGRKCSKCRRPYKSWLVRDGRSLNHQQFRVPGTEKKYTQVIWCPLLDSEAELDRLSAEQVQRERYRWREANDRKKNR</sequence>
<evidence type="ECO:0000259" key="6">
    <source>
        <dbReference type="PROSITE" id="PS51635"/>
    </source>
</evidence>
<evidence type="ECO:0000256" key="2">
    <source>
        <dbReference type="ARBA" id="ARBA00022963"/>
    </source>
</evidence>
<organism evidence="7 8">
    <name type="scientific">Perkinsus olseni</name>
    <name type="common">Perkinsus atlanticus</name>
    <dbReference type="NCBI Taxonomy" id="32597"/>
    <lineage>
        <taxon>Eukaryota</taxon>
        <taxon>Sar</taxon>
        <taxon>Alveolata</taxon>
        <taxon>Perkinsozoa</taxon>
        <taxon>Perkinsea</taxon>
        <taxon>Perkinsida</taxon>
        <taxon>Perkinsidae</taxon>
        <taxon>Perkinsus</taxon>
    </lineage>
</organism>
<name>A0A7J6NUH4_PEROL</name>
<evidence type="ECO:0000256" key="4">
    <source>
        <dbReference type="PROSITE-ProRule" id="PRU01161"/>
    </source>
</evidence>
<keyword evidence="2 4" id="KW-0442">Lipid degradation</keyword>
<dbReference type="Proteomes" id="UP000541610">
    <property type="component" value="Unassembled WGS sequence"/>
</dbReference>
<dbReference type="InterPro" id="IPR002641">
    <property type="entry name" value="PNPLA_dom"/>
</dbReference>
<feature type="compositionally biased region" description="Polar residues" evidence="5">
    <location>
        <begin position="776"/>
        <end position="785"/>
    </location>
</feature>
<dbReference type="Gene3D" id="3.40.1090.10">
    <property type="entry name" value="Cytosolic phospholipase A2 catalytic domain"/>
    <property type="match status" value="1"/>
</dbReference>
<dbReference type="PROSITE" id="PS51635">
    <property type="entry name" value="PNPLA"/>
    <property type="match status" value="1"/>
</dbReference>
<dbReference type="PANTHER" id="PTHR24185:SF1">
    <property type="entry name" value="CALCIUM-INDEPENDENT PHOSPHOLIPASE A2-GAMMA"/>
    <property type="match status" value="1"/>
</dbReference>
<comment type="caution">
    <text evidence="7">The sequence shown here is derived from an EMBL/GenBank/DDBJ whole genome shotgun (WGS) entry which is preliminary data.</text>
</comment>
<comment type="caution">
    <text evidence="4">Lacks conserved residue(s) required for the propagation of feature annotation.</text>
</comment>
<keyword evidence="3 4" id="KW-0443">Lipid metabolism</keyword>
<evidence type="ECO:0000313" key="7">
    <source>
        <dbReference type="EMBL" id="KAF4687468.1"/>
    </source>
</evidence>
<dbReference type="SUPFAM" id="SSF52151">
    <property type="entry name" value="FabD/lysophospholipase-like"/>
    <property type="match status" value="1"/>
</dbReference>
<feature type="compositionally biased region" description="Acidic residues" evidence="5">
    <location>
        <begin position="1461"/>
        <end position="1474"/>
    </location>
</feature>